<dbReference type="SUPFAM" id="SSF55347">
    <property type="entry name" value="Glyceraldehyde-3-phosphate dehydrogenase-like, C-terminal domain"/>
    <property type="match status" value="1"/>
</dbReference>
<protein>
    <submittedName>
        <fullName evidence="3">NAD(P)-binding protein</fullName>
    </submittedName>
</protein>
<sequence>MSNPIRIGLVGLSKGNYMGGSWAATAHHPYLTTSPHYKITALQNSSTASAKAAASTFGLPDVACYGDPSSIANDPNVDLVAVSVKVPEHYKLIEPALRAGKAVFSEWPLAANLADAEALTALAAEMKAKTIVGLQGRQSPAVRKAKEMIEAGELGEILGSTMSGTWMLQGAMMPEFFAYGMDIEAGVNIVTVLLGHAIDAFCYVLGEFEGVQAALVNNRPQVTLVDGKGQALRTVEKTIHDRVSVQGKLKNGGLGTVVYEAEKSNTGKAFYWEIDGTKGSLVLEGGDGSIQMMAPTLKFASREPGAELKSVEIEDGSAISYNVGRQYDVFAGKENGSFTTFEDALVRHRMIAAIYKSDQNGTRESYV</sequence>
<dbReference type="OrthoDB" id="64915at2759"/>
<dbReference type="SUPFAM" id="SSF51735">
    <property type="entry name" value="NAD(P)-binding Rossmann-fold domains"/>
    <property type="match status" value="1"/>
</dbReference>
<keyword evidence="4" id="KW-1185">Reference proteome</keyword>
<dbReference type="EMBL" id="MU004187">
    <property type="protein sequence ID" value="KAF2496888.1"/>
    <property type="molecule type" value="Genomic_DNA"/>
</dbReference>
<dbReference type="InterPro" id="IPR051317">
    <property type="entry name" value="Gfo/Idh/MocA_oxidoreduct"/>
</dbReference>
<dbReference type="AlphaFoldDB" id="A0A6A6QWR2"/>
<dbReference type="Proteomes" id="UP000799750">
    <property type="component" value="Unassembled WGS sequence"/>
</dbReference>
<evidence type="ECO:0000259" key="2">
    <source>
        <dbReference type="Pfam" id="PF22685"/>
    </source>
</evidence>
<dbReference type="PANTHER" id="PTHR43708:SF1">
    <property type="entry name" value="GALACTOSE_LACTOSE METABOLISM REGULATORY PROTEIN GAL80"/>
    <property type="match status" value="1"/>
</dbReference>
<evidence type="ECO:0000313" key="4">
    <source>
        <dbReference type="Proteomes" id="UP000799750"/>
    </source>
</evidence>
<name>A0A6A6QWR2_9PEZI</name>
<dbReference type="InterPro" id="IPR036291">
    <property type="entry name" value="NAD(P)-bd_dom_sf"/>
</dbReference>
<feature type="domain" description="Gal80p-like C-terminal" evidence="2">
    <location>
        <begin position="140"/>
        <end position="285"/>
    </location>
</feature>
<feature type="domain" description="Gfo/Idh/MocA-like oxidoreductase N-terminal" evidence="1">
    <location>
        <begin position="17"/>
        <end position="133"/>
    </location>
</feature>
<dbReference type="InterPro" id="IPR000683">
    <property type="entry name" value="Gfo/Idh/MocA-like_OxRdtase_N"/>
</dbReference>
<dbReference type="Pfam" id="PF01408">
    <property type="entry name" value="GFO_IDH_MocA"/>
    <property type="match status" value="1"/>
</dbReference>
<organism evidence="3 4">
    <name type="scientific">Lophium mytilinum</name>
    <dbReference type="NCBI Taxonomy" id="390894"/>
    <lineage>
        <taxon>Eukaryota</taxon>
        <taxon>Fungi</taxon>
        <taxon>Dikarya</taxon>
        <taxon>Ascomycota</taxon>
        <taxon>Pezizomycotina</taxon>
        <taxon>Dothideomycetes</taxon>
        <taxon>Pleosporomycetidae</taxon>
        <taxon>Mytilinidiales</taxon>
        <taxon>Mytilinidiaceae</taxon>
        <taxon>Lophium</taxon>
    </lineage>
</organism>
<gene>
    <name evidence="3" type="ORF">BU16DRAFT_538018</name>
</gene>
<dbReference type="Gene3D" id="3.30.360.10">
    <property type="entry name" value="Dihydrodipicolinate Reductase, domain 2"/>
    <property type="match status" value="1"/>
</dbReference>
<accession>A0A6A6QWR2</accession>
<dbReference type="Gene3D" id="3.40.50.720">
    <property type="entry name" value="NAD(P)-binding Rossmann-like Domain"/>
    <property type="match status" value="1"/>
</dbReference>
<evidence type="ECO:0000313" key="3">
    <source>
        <dbReference type="EMBL" id="KAF2496888.1"/>
    </source>
</evidence>
<dbReference type="GO" id="GO:0000166">
    <property type="term" value="F:nucleotide binding"/>
    <property type="evidence" value="ECO:0007669"/>
    <property type="project" value="InterPro"/>
</dbReference>
<proteinExistence type="predicted"/>
<evidence type="ECO:0000259" key="1">
    <source>
        <dbReference type="Pfam" id="PF01408"/>
    </source>
</evidence>
<dbReference type="PANTHER" id="PTHR43708">
    <property type="entry name" value="CONSERVED EXPRESSED OXIDOREDUCTASE (EUROFUNG)"/>
    <property type="match status" value="1"/>
</dbReference>
<dbReference type="Pfam" id="PF22685">
    <property type="entry name" value="Gal80p_C-like"/>
    <property type="match status" value="1"/>
</dbReference>
<dbReference type="InterPro" id="IPR055080">
    <property type="entry name" value="Gal80p-like_C"/>
</dbReference>
<reference evidence="3" key="1">
    <citation type="journal article" date="2020" name="Stud. Mycol.">
        <title>101 Dothideomycetes genomes: a test case for predicting lifestyles and emergence of pathogens.</title>
        <authorList>
            <person name="Haridas S."/>
            <person name="Albert R."/>
            <person name="Binder M."/>
            <person name="Bloem J."/>
            <person name="Labutti K."/>
            <person name="Salamov A."/>
            <person name="Andreopoulos B."/>
            <person name="Baker S."/>
            <person name="Barry K."/>
            <person name="Bills G."/>
            <person name="Bluhm B."/>
            <person name="Cannon C."/>
            <person name="Castanera R."/>
            <person name="Culley D."/>
            <person name="Daum C."/>
            <person name="Ezra D."/>
            <person name="Gonzalez J."/>
            <person name="Henrissat B."/>
            <person name="Kuo A."/>
            <person name="Liang C."/>
            <person name="Lipzen A."/>
            <person name="Lutzoni F."/>
            <person name="Magnuson J."/>
            <person name="Mondo S."/>
            <person name="Nolan M."/>
            <person name="Ohm R."/>
            <person name="Pangilinan J."/>
            <person name="Park H.-J."/>
            <person name="Ramirez L."/>
            <person name="Alfaro M."/>
            <person name="Sun H."/>
            <person name="Tritt A."/>
            <person name="Yoshinaga Y."/>
            <person name="Zwiers L.-H."/>
            <person name="Turgeon B."/>
            <person name="Goodwin S."/>
            <person name="Spatafora J."/>
            <person name="Crous P."/>
            <person name="Grigoriev I."/>
        </authorList>
    </citation>
    <scope>NUCLEOTIDE SEQUENCE</scope>
    <source>
        <strain evidence="3">CBS 269.34</strain>
    </source>
</reference>